<keyword evidence="18" id="KW-0179">Complement alternate pathway</keyword>
<feature type="active site" description="Charge relay system" evidence="26">
    <location>
        <position position="509"/>
    </location>
</feature>
<evidence type="ECO:0000256" key="22">
    <source>
        <dbReference type="ARBA" id="ARBA00093402"/>
    </source>
</evidence>
<dbReference type="CDD" id="cd00190">
    <property type="entry name" value="Tryp_SPc"/>
    <property type="match status" value="1"/>
</dbReference>
<evidence type="ECO:0000256" key="2">
    <source>
        <dbReference type="ARBA" id="ARBA00001936"/>
    </source>
</evidence>
<dbReference type="SMART" id="SM00032">
    <property type="entry name" value="CCP"/>
    <property type="match status" value="3"/>
</dbReference>
<dbReference type="GO" id="GO:0009617">
    <property type="term" value="P:response to bacterium"/>
    <property type="evidence" value="ECO:0007669"/>
    <property type="project" value="TreeGrafter"/>
</dbReference>
<comment type="function">
    <text evidence="23">Precursor of the catalytic component of the C3 and C5 convertase complexes of the alternative pathway of the complement system, a cascade of proteins that leads to phagocytosis and breakdown of pathogens and signaling that strengthens the adaptive immune system. The alternative complement pathway acts as an amplification loop that enhances other complement pathways (classical, lectin and GZMK) by promoting formation of additional C3 and C5 convertases. CFB is cleaved and activated by CFD to generate Ba and Bb chains; Bb chain constituting the catalytic component of the C3 and C5 convertases.</text>
</comment>
<dbReference type="InterPro" id="IPR018114">
    <property type="entry name" value="TRYPSIN_HIS"/>
</dbReference>
<evidence type="ECO:0000256" key="11">
    <source>
        <dbReference type="ARBA" id="ARBA00022670"/>
    </source>
</evidence>
<keyword evidence="19" id="KW-0325">Glycoprotein</keyword>
<evidence type="ECO:0000256" key="10">
    <source>
        <dbReference type="ARBA" id="ARBA00022659"/>
    </source>
</evidence>
<dbReference type="SMART" id="SM00020">
    <property type="entry name" value="Tryp_SPc"/>
    <property type="match status" value="1"/>
</dbReference>
<dbReference type="SMART" id="SM00327">
    <property type="entry name" value="VWA"/>
    <property type="match status" value="1"/>
</dbReference>
<dbReference type="InterPro" id="IPR001314">
    <property type="entry name" value="Peptidase_S1A"/>
</dbReference>
<evidence type="ECO:0000256" key="15">
    <source>
        <dbReference type="ARBA" id="ARBA00022825"/>
    </source>
</evidence>
<dbReference type="OMA" id="CEVTCNE"/>
<comment type="function">
    <text evidence="22">Serine protease component of the complement C3 and C5 convertase complexes of the alternative complement pathway. Following cleavage and activation by factor D (CFD), forms the C3 convertase together with complement C3b. As part of the C3 convertase, cleaves and activates C3 into C3a anaphylatoxin and C3b opsonin, the next components of the complement pathways. When an additional complement C3b molecule binds to the C3 convertase, forms the C5 convertase, which cleaves and activates C5 into C5a anaphylatoxin and C5b component of the membrane attack complex.</text>
</comment>
<dbReference type="InterPro" id="IPR035976">
    <property type="entry name" value="Sushi/SCR/CCP_sf"/>
</dbReference>
<evidence type="ECO:0000259" key="31">
    <source>
        <dbReference type="PROSITE" id="PS50923"/>
    </source>
</evidence>
<dbReference type="SUPFAM" id="SSF53300">
    <property type="entry name" value="vWA-like"/>
    <property type="match status" value="1"/>
</dbReference>
<evidence type="ECO:0000256" key="7">
    <source>
        <dbReference type="ARBA" id="ARBA00018671"/>
    </source>
</evidence>
<evidence type="ECO:0000256" key="14">
    <source>
        <dbReference type="ARBA" id="ARBA00022801"/>
    </source>
</evidence>
<keyword evidence="10 27" id="KW-0768">Sushi</keyword>
<evidence type="ECO:0000256" key="13">
    <source>
        <dbReference type="ARBA" id="ARBA00022737"/>
    </source>
</evidence>
<dbReference type="EC" id="3.4.21.47" evidence="6"/>
<dbReference type="Gene3D" id="2.40.10.10">
    <property type="entry name" value="Trypsin-like serine proteases"/>
    <property type="match status" value="2"/>
</dbReference>
<dbReference type="SUPFAM" id="SSF57535">
    <property type="entry name" value="Complement control module/SCR domain"/>
    <property type="match status" value="3"/>
</dbReference>
<evidence type="ECO:0000256" key="19">
    <source>
        <dbReference type="ARBA" id="ARBA00023180"/>
    </source>
</evidence>
<dbReference type="InterPro" id="IPR011360">
    <property type="entry name" value="Compl_C2_B"/>
</dbReference>
<keyword evidence="17 27" id="KW-1015">Disulfide bond</keyword>
<keyword evidence="15" id="KW-0720">Serine protease</keyword>
<evidence type="ECO:0000259" key="29">
    <source>
        <dbReference type="PROSITE" id="PS50234"/>
    </source>
</evidence>
<dbReference type="PROSITE" id="PS50923">
    <property type="entry name" value="SUSHI"/>
    <property type="match status" value="2"/>
</dbReference>
<keyword evidence="12 28" id="KW-0732">Signal</keyword>
<feature type="signal peptide" evidence="28">
    <location>
        <begin position="1"/>
        <end position="19"/>
    </location>
</feature>
<dbReference type="Pfam" id="PF00084">
    <property type="entry name" value="Sushi"/>
    <property type="match status" value="2"/>
</dbReference>
<dbReference type="GO" id="GO:0006508">
    <property type="term" value="P:proteolysis"/>
    <property type="evidence" value="ECO:0007669"/>
    <property type="project" value="UniProtKB-KW"/>
</dbReference>
<comment type="caution">
    <text evidence="27">Lacks conserved residue(s) required for the propagation of feature annotation.</text>
</comment>
<dbReference type="InterPro" id="IPR000436">
    <property type="entry name" value="Sushi_SCR_CCP_dom"/>
</dbReference>
<dbReference type="PANTHER" id="PTHR46393:SF1">
    <property type="entry name" value="COMPLEMENT FACTOR B"/>
    <property type="match status" value="1"/>
</dbReference>
<dbReference type="InterPro" id="IPR002035">
    <property type="entry name" value="VWF_A"/>
</dbReference>
<evidence type="ECO:0000256" key="21">
    <source>
        <dbReference type="ARBA" id="ARBA00093327"/>
    </source>
</evidence>
<comment type="cofactor">
    <cofactor evidence="3">
        <name>Mg(2+)</name>
        <dbReference type="ChEBI" id="CHEBI:18420"/>
    </cofactor>
</comment>
<dbReference type="PROSITE" id="PS00134">
    <property type="entry name" value="TRYPSIN_HIS"/>
    <property type="match status" value="1"/>
</dbReference>
<evidence type="ECO:0000256" key="1">
    <source>
        <dbReference type="ARBA" id="ARBA00000061"/>
    </source>
</evidence>
<keyword evidence="16" id="KW-0391">Immunity</keyword>
<proteinExistence type="predicted"/>
<sequence>MNFRMMLLLLITHVSVSLAVECDLTKVPIIGGNYTVSNGGNVGSKVDYQCPKWKYPHPKYTRECLYNGLWTDQKIKAVCKDVRCPKPVEFEGGDYEPWQNFYTVGDTLNFECYTGFETKGSQNRTCQENAKWSGETTICEDYNSYCPNPGTPIGASKSGTSYKMEGKVSYTCQQGLIMFGSNERKCLEDKTWSGTEPSCRQWYTYDNPKEVAKSFSSSMLENVDTTNLEDRSDRSVQILKDGLMNIFIVLDTSKSVGEEKFEEAKEASKLFIEKMADYDIKPRYCIISYASVAIAVVSLRDPDSNDAEAVTKHLEDFQYNNHADKQGTNTRAALHSIYEHLIEQELAYEKEGKKADFMKIHNVILLMTDGKFNMGGDPREEMKLIIRFLDIGIRTENPRLEYLDVYVFGLGSDIDQPEINELASKKDKEVHTFHLENVNKMKEFFELMLDESDVLDTCGLSKYHSVEVDEKLRSLVMFPWIAKITITSSGVQYCKGTILSPYFILTAAHCFHLDDKNQKIQVIVDGKDYPVKNFYRHPKYDPISKVDKGIKRAFDYDIALLELTKKIEFSATARPICLPCTMGTAQVLKQPGAPCSSHEKALLSEEEVKAVFIAEEKSDLMEEMNVLIKRGSKRHACLDAAKKTPELKDVTNIEDAVSDQFLCTGGLIPVVDPPVCKGDSGGPLLVQVKRRYVQVGIISWGTVDHCEKGKRVKQTKSNARDFYQDIFKVMPWIKKTLEDSNESLTFLPN</sequence>
<keyword evidence="11" id="KW-0645">Protease</keyword>
<feature type="chain" id="PRO_5036800283" description="Complement factor B" evidence="28">
    <location>
        <begin position="20"/>
        <end position="749"/>
    </location>
</feature>
<dbReference type="GO" id="GO:0004252">
    <property type="term" value="F:serine-type endopeptidase activity"/>
    <property type="evidence" value="ECO:0007669"/>
    <property type="project" value="UniProtKB-EC"/>
</dbReference>
<dbReference type="InterPro" id="IPR043504">
    <property type="entry name" value="Peptidase_S1_PA_chymotrypsin"/>
</dbReference>
<feature type="domain" description="Sushi" evidence="31">
    <location>
        <begin position="82"/>
        <end position="141"/>
    </location>
</feature>
<dbReference type="Pfam" id="PF00089">
    <property type="entry name" value="Trypsin"/>
    <property type="match status" value="1"/>
</dbReference>
<evidence type="ECO:0000256" key="25">
    <source>
        <dbReference type="ARBA" id="ARBA00093582"/>
    </source>
</evidence>
<dbReference type="GO" id="GO:0009986">
    <property type="term" value="C:cell surface"/>
    <property type="evidence" value="ECO:0007669"/>
    <property type="project" value="UniProtKB-SubCell"/>
</dbReference>
<dbReference type="InterPro" id="IPR009003">
    <property type="entry name" value="Peptidase_S1_PA"/>
</dbReference>
<evidence type="ECO:0000256" key="9">
    <source>
        <dbReference type="ARBA" id="ARBA00022588"/>
    </source>
</evidence>
<dbReference type="PANTHER" id="PTHR46393">
    <property type="entry name" value="SUSHI DOMAIN-CONTAINING PROTEIN"/>
    <property type="match status" value="1"/>
</dbReference>
<dbReference type="InterPro" id="IPR036465">
    <property type="entry name" value="vWFA_dom_sf"/>
</dbReference>
<evidence type="ECO:0000313" key="33">
    <source>
        <dbReference type="Proteomes" id="UP000694892"/>
    </source>
</evidence>
<evidence type="ECO:0000256" key="6">
    <source>
        <dbReference type="ARBA" id="ARBA00011934"/>
    </source>
</evidence>
<feature type="domain" description="VWFA" evidence="29">
    <location>
        <begin position="245"/>
        <end position="448"/>
    </location>
</feature>
<name>A0A974H6I6_XENLA</name>
<keyword evidence="8" id="KW-0964">Secreted</keyword>
<protein>
    <recommendedName>
        <fullName evidence="7">Complement factor B</fullName>
        <ecNumber evidence="6">3.4.21.47</ecNumber>
    </recommendedName>
    <alternativeName>
        <fullName evidence="20">C3/C5 convertase</fullName>
    </alternativeName>
</protein>
<dbReference type="PIRSF" id="PIRSF001154">
    <property type="entry name" value="Compl_C2_B"/>
    <property type="match status" value="1"/>
</dbReference>
<evidence type="ECO:0000256" key="16">
    <source>
        <dbReference type="ARBA" id="ARBA00022859"/>
    </source>
</evidence>
<dbReference type="SUPFAM" id="SSF50494">
    <property type="entry name" value="Trypsin-like serine proteases"/>
    <property type="match status" value="1"/>
</dbReference>
<evidence type="ECO:0000256" key="18">
    <source>
        <dbReference type="ARBA" id="ARBA00023162"/>
    </source>
</evidence>
<keyword evidence="13" id="KW-0677">Repeat</keyword>
<evidence type="ECO:0000256" key="4">
    <source>
        <dbReference type="ARBA" id="ARBA00004241"/>
    </source>
</evidence>
<dbReference type="PROSITE" id="PS50240">
    <property type="entry name" value="TRYPSIN_DOM"/>
    <property type="match status" value="1"/>
</dbReference>
<comment type="subunit">
    <text evidence="25">Catalytic component of the C3 convertase of the alternative complement pathway, also named C3bBb, composed of complement factor B Bb and complement C3b. Catalytic component of the C5 convertase of the alternative complement pathway, also named C3bBb3b, composed of complement factor B Bb and additional molecules of complement C3b. Interacts to CFP; this interaction contributes to the stabilization of the active C3-convertase enzyme complex.</text>
</comment>
<comment type="catalytic activity">
    <reaction evidence="1">
        <text>Cleavage of Arg-|-Ser bond in complement component C3 alpha-chain to yield C3a and C3b, and Arg-|-Xaa bond in complement component C5 alpha-chain to yield C5a and C5b.</text>
        <dbReference type="EC" id="3.4.21.47"/>
    </reaction>
</comment>
<dbReference type="Proteomes" id="UP000694892">
    <property type="component" value="Chromosome 8S"/>
</dbReference>
<dbReference type="PROSITE" id="PS50234">
    <property type="entry name" value="VWFA"/>
    <property type="match status" value="1"/>
</dbReference>
<accession>A0A974H6I6</accession>
<dbReference type="EMBL" id="CM004481">
    <property type="protein sequence ID" value="OCT66196.1"/>
    <property type="molecule type" value="Genomic_DNA"/>
</dbReference>
<evidence type="ECO:0000256" key="20">
    <source>
        <dbReference type="ARBA" id="ARBA00029636"/>
    </source>
</evidence>
<dbReference type="CDD" id="cd00033">
    <property type="entry name" value="CCP"/>
    <property type="match status" value="2"/>
</dbReference>
<evidence type="ECO:0000256" key="12">
    <source>
        <dbReference type="ARBA" id="ARBA00022729"/>
    </source>
</evidence>
<dbReference type="AlphaFoldDB" id="A0A974H6I6"/>
<evidence type="ECO:0000256" key="27">
    <source>
        <dbReference type="PROSITE-ProRule" id="PRU00302"/>
    </source>
</evidence>
<dbReference type="GO" id="GO:0070062">
    <property type="term" value="C:extracellular exosome"/>
    <property type="evidence" value="ECO:0007669"/>
    <property type="project" value="TreeGrafter"/>
</dbReference>
<feature type="domain" description="Sushi" evidence="31">
    <location>
        <begin position="144"/>
        <end position="201"/>
    </location>
</feature>
<evidence type="ECO:0000256" key="28">
    <source>
        <dbReference type="SAM" id="SignalP"/>
    </source>
</evidence>
<evidence type="ECO:0000256" key="26">
    <source>
        <dbReference type="PIRSR" id="PIRSR001154-1"/>
    </source>
</evidence>
<evidence type="ECO:0000256" key="17">
    <source>
        <dbReference type="ARBA" id="ARBA00023157"/>
    </source>
</evidence>
<dbReference type="InterPro" id="IPR001254">
    <property type="entry name" value="Trypsin_dom"/>
</dbReference>
<evidence type="ECO:0000256" key="5">
    <source>
        <dbReference type="ARBA" id="ARBA00004613"/>
    </source>
</evidence>
<feature type="disulfide bond" evidence="27">
    <location>
        <begin position="112"/>
        <end position="139"/>
    </location>
</feature>
<evidence type="ECO:0000256" key="3">
    <source>
        <dbReference type="ARBA" id="ARBA00001946"/>
    </source>
</evidence>
<feature type="disulfide bond" evidence="27">
    <location>
        <begin position="172"/>
        <end position="199"/>
    </location>
</feature>
<dbReference type="Gene3D" id="3.40.50.410">
    <property type="entry name" value="von Willebrand factor, type A domain"/>
    <property type="match status" value="1"/>
</dbReference>
<comment type="cofactor">
    <cofactor evidence="2">
        <name>Mn(2+)</name>
        <dbReference type="ChEBI" id="CHEBI:29035"/>
    </cofactor>
</comment>
<keyword evidence="9" id="KW-0399">Innate immunity</keyword>
<comment type="subcellular location">
    <subcellularLocation>
        <location evidence="4">Cell surface</location>
    </subcellularLocation>
    <subcellularLocation>
        <location evidence="5">Secreted</location>
    </subcellularLocation>
</comment>
<evidence type="ECO:0000256" key="8">
    <source>
        <dbReference type="ARBA" id="ARBA00022525"/>
    </source>
</evidence>
<feature type="domain" description="Peptidase S1" evidence="30">
    <location>
        <begin position="478"/>
        <end position="738"/>
    </location>
</feature>
<keyword evidence="14" id="KW-0378">Hydrolase</keyword>
<comment type="subunit">
    <text evidence="24">Monomer. Interacts with complement C3b; this interaction is dependent on the presence of Mg(2+).</text>
</comment>
<dbReference type="GO" id="GO:0006957">
    <property type="term" value="P:complement activation, alternative pathway"/>
    <property type="evidence" value="ECO:0007669"/>
    <property type="project" value="UniProtKB-KW"/>
</dbReference>
<reference evidence="33" key="1">
    <citation type="journal article" date="2016" name="Nature">
        <title>Genome evolution in the allotetraploid frog Xenopus laevis.</title>
        <authorList>
            <person name="Session A.M."/>
            <person name="Uno Y."/>
            <person name="Kwon T."/>
            <person name="Chapman J.A."/>
            <person name="Toyoda A."/>
            <person name="Takahashi S."/>
            <person name="Fukui A."/>
            <person name="Hikosaka A."/>
            <person name="Suzuki A."/>
            <person name="Kondo M."/>
            <person name="van Heeringen S.J."/>
            <person name="Quigley I."/>
            <person name="Heinz S."/>
            <person name="Ogino H."/>
            <person name="Ochi H."/>
            <person name="Hellsten U."/>
            <person name="Lyons J.B."/>
            <person name="Simakov O."/>
            <person name="Putnam N."/>
            <person name="Stites J."/>
            <person name="Kuroki Y."/>
            <person name="Tanaka T."/>
            <person name="Michiue T."/>
            <person name="Watanabe M."/>
            <person name="Bogdanovic O."/>
            <person name="Lister R."/>
            <person name="Georgiou G."/>
            <person name="Paranjpe S.S."/>
            <person name="van Kruijsbergen I."/>
            <person name="Shu S."/>
            <person name="Carlson J."/>
            <person name="Kinoshita T."/>
            <person name="Ohta Y."/>
            <person name="Mawaribuchi S."/>
            <person name="Jenkins J."/>
            <person name="Grimwood J."/>
            <person name="Schmutz J."/>
            <person name="Mitros T."/>
            <person name="Mozaffari S.V."/>
            <person name="Suzuki Y."/>
            <person name="Haramoto Y."/>
            <person name="Yamamoto T.S."/>
            <person name="Takagi C."/>
            <person name="Heald R."/>
            <person name="Miller K."/>
            <person name="Haudenschild C."/>
            <person name="Kitzman J."/>
            <person name="Nakayama T."/>
            <person name="Izutsu Y."/>
            <person name="Robert J."/>
            <person name="Fortriede J."/>
            <person name="Burns K."/>
            <person name="Lotay V."/>
            <person name="Karimi K."/>
            <person name="Yasuoka Y."/>
            <person name="Dichmann D.S."/>
            <person name="Flajnik M.F."/>
            <person name="Houston D.W."/>
            <person name="Shendure J."/>
            <person name="DuPasquier L."/>
            <person name="Vize P.D."/>
            <person name="Zorn A.M."/>
            <person name="Ito M."/>
            <person name="Marcotte E.M."/>
            <person name="Wallingford J.B."/>
            <person name="Ito Y."/>
            <person name="Asashima M."/>
            <person name="Ueno N."/>
            <person name="Matsuda Y."/>
            <person name="Veenstra G.J."/>
            <person name="Fujiyama A."/>
            <person name="Harland R.M."/>
            <person name="Taira M."/>
            <person name="Rokhsar D.S."/>
        </authorList>
    </citation>
    <scope>NUCLEOTIDE SEQUENCE [LARGE SCALE GENOMIC DNA]</scope>
    <source>
        <strain evidence="33">J</strain>
    </source>
</reference>
<comment type="function">
    <text evidence="21">Involved in proliferation and differentiation of preactivated B-lymphocytes, rapid spreading of peripheral blood monocytes, stimulation of lymphocyte blastogenesis and lysis of erythrocytes.</text>
</comment>
<dbReference type="Pfam" id="PF00092">
    <property type="entry name" value="VWA"/>
    <property type="match status" value="1"/>
</dbReference>
<dbReference type="PRINTS" id="PR00722">
    <property type="entry name" value="CHYMOTRYPSIN"/>
</dbReference>
<evidence type="ECO:0000259" key="30">
    <source>
        <dbReference type="PROSITE" id="PS50240"/>
    </source>
</evidence>
<organism evidence="32 33">
    <name type="scientific">Xenopus laevis</name>
    <name type="common">African clawed frog</name>
    <dbReference type="NCBI Taxonomy" id="8355"/>
    <lineage>
        <taxon>Eukaryota</taxon>
        <taxon>Metazoa</taxon>
        <taxon>Chordata</taxon>
        <taxon>Craniata</taxon>
        <taxon>Vertebrata</taxon>
        <taxon>Euteleostomi</taxon>
        <taxon>Amphibia</taxon>
        <taxon>Batrachia</taxon>
        <taxon>Anura</taxon>
        <taxon>Pipoidea</taxon>
        <taxon>Pipidae</taxon>
        <taxon>Xenopodinae</taxon>
        <taxon>Xenopus</taxon>
        <taxon>Xenopus</taxon>
    </lineage>
</organism>
<gene>
    <name evidence="32" type="ORF">XELAEV_18042453mg</name>
</gene>
<evidence type="ECO:0000313" key="32">
    <source>
        <dbReference type="EMBL" id="OCT66196.1"/>
    </source>
</evidence>
<feature type="active site" description="Charge relay system" evidence="26">
    <location>
        <position position="557"/>
    </location>
</feature>
<evidence type="ECO:0000256" key="24">
    <source>
        <dbReference type="ARBA" id="ARBA00093516"/>
    </source>
</evidence>
<evidence type="ECO:0000256" key="23">
    <source>
        <dbReference type="ARBA" id="ARBA00093434"/>
    </source>
</evidence>
<feature type="active site" description="Charge relay system" evidence="26">
    <location>
        <position position="680"/>
    </location>
</feature>
<dbReference type="Gene3D" id="2.10.70.10">
    <property type="entry name" value="Complement Module, domain 1"/>
    <property type="match status" value="3"/>
</dbReference>